<dbReference type="GeneID" id="106460637"/>
<accession>A0ABM1B6L3</accession>
<dbReference type="InterPro" id="IPR037746">
    <property type="entry name" value="Dok-7"/>
</dbReference>
<dbReference type="Gene3D" id="2.30.29.30">
    <property type="entry name" value="Pleckstrin-homology domain (PH domain)/Phosphotyrosine-binding domain (PTB)"/>
    <property type="match status" value="2"/>
</dbReference>
<dbReference type="PANTHER" id="PTHR21636">
    <property type="entry name" value="PROTEIN DOK-7"/>
    <property type="match status" value="1"/>
</dbReference>
<evidence type="ECO:0000259" key="3">
    <source>
        <dbReference type="PROSITE" id="PS51064"/>
    </source>
</evidence>
<evidence type="ECO:0000259" key="2">
    <source>
        <dbReference type="PROSITE" id="PS50003"/>
    </source>
</evidence>
<protein>
    <submittedName>
        <fullName evidence="5">Uncharacterized protein LOC106460637</fullName>
    </submittedName>
</protein>
<reference evidence="5" key="1">
    <citation type="submission" date="2025-08" db="UniProtKB">
        <authorList>
            <consortium name="RefSeq"/>
        </authorList>
    </citation>
    <scope>IDENTIFICATION</scope>
    <source>
        <tissue evidence="5">Muscle</tissue>
    </source>
</reference>
<evidence type="ECO:0000313" key="5">
    <source>
        <dbReference type="RefSeq" id="XP_013775843.2"/>
    </source>
</evidence>
<dbReference type="PANTHER" id="PTHR21636:SF2">
    <property type="entry name" value="PROTEIN DOK-7"/>
    <property type="match status" value="1"/>
</dbReference>
<sequence length="1260" mass="140479">MADSRTIVEGSVKYRDGRKWKNRWCVLSKLSPVADCLHLQMYRDSKDRCKNVPTKASLSLEKFLGLETGFTLDKESNTMAVICFDMVVLLAFDSRELLIQWQVKIRSNVVEEQSYLVQVSHVPAKSKLPCGPARLHLQDYMFCLASGVPPKLLGTWSLKELRRFGVVEAKFCFEGGSRCGKGEGLFILLTNQTADLSEAFDLASRGKLASRSRPTARANSETSFRRSLQPKSMSRHSEKYRNESNQPLLSSGSDGSTSDACSENIRFSSDSLTRNENYPTSTTCKTHHRCPSLTSPFTASFISKDSDVGSAQTISLALGYSREQTPQILNQSLESNVNMNILDIERDWNANQCDKCGRQYCPSNKLTSSSLQTRHENSALASHWCPNIKAGSPNKEITFQGNTVIVGCGKRRPSDRSSMSSQSSHSSSASSSGSEYSLPKNCLDNVYGKLRGTHVIKQPPSLPKLLIRRSVPIQEEISGVVTSSAQQQGKWANNLHTSSIIGSSEKCWSNDVIPRVHKRSASCSCTYRPIDELNKPKDSSNSVGKLFGSTPKMDITGSPNDSPVRQKRRNVGILRSQKSTDSPYVHYAVPKPILHDDKDKEKQLRNQAWSSQVPLLTTQHYDVPRKIRENVLREKTTKLPTCVCCTCNFSKNGDHSKPLQQSLDRNLKIQFCDCQRMLLWTGNLVPFWRSNSLENWSSSAGFVTHECESKDKTRLGPVCTEPTKRSTEVLFLNGKQRHVLLNSDLREFQSNESKPSETEDGKSSVETANVLTSAKGSLHLFDASINYVNFQKPRSYKRDEKCKLIDDFSNYANLKCLEPCLDNPTFSLRSDNGPVAVHPHGLSRNNIEQVISDRSHKEYEDISDLNTGIESQKIISSSVRDKESVYEMMSCQNETPHSFNSSNDNYLPMEPADSWKSLVSIPSLSNFDLVSDKSVFINSSETSQNIDENLLLKPFLPFILPSKDYDSAQEIDSTSKSYSRAQKSEFYNPVSQKDVFSTEIPSRTNRSNSLGNLKKKVFMRTRSKSIGGRQNHGDSSQHFETSESIYRKKYSFFTKLALRNKRKLFRTDDFSSSSSVPTSPNAHSLNSISRSAGCLIDDEDPLMSEYDFSGLPRPSQKMSLRDGCSQPSIVKRSRSVPFKSKSNECWVKASVSHRTACTLREGVLPSSNVVDSICIHGSLPRTQHEDKSVSAQKVLSVQTEIEKCGKRASTQEISSESNRCLGTAGKLDHATTSSSSSDMSDIIETLSLCSESSSSSASFL</sequence>
<evidence type="ECO:0000313" key="4">
    <source>
        <dbReference type="Proteomes" id="UP000694941"/>
    </source>
</evidence>
<evidence type="ECO:0000256" key="1">
    <source>
        <dbReference type="SAM" id="MobiDB-lite"/>
    </source>
</evidence>
<feature type="compositionally biased region" description="Low complexity" evidence="1">
    <location>
        <begin position="416"/>
        <end position="437"/>
    </location>
</feature>
<dbReference type="Pfam" id="PF02174">
    <property type="entry name" value="IRS"/>
    <property type="match status" value="1"/>
</dbReference>
<dbReference type="RefSeq" id="XP_013775843.2">
    <property type="nucleotide sequence ID" value="XM_013920389.2"/>
</dbReference>
<proteinExistence type="predicted"/>
<feature type="region of interest" description="Disordered" evidence="1">
    <location>
        <begin position="210"/>
        <end position="261"/>
    </location>
</feature>
<keyword evidence="4" id="KW-1185">Reference proteome</keyword>
<dbReference type="InterPro" id="IPR011993">
    <property type="entry name" value="PH-like_dom_sf"/>
</dbReference>
<organism evidence="4 5">
    <name type="scientific">Limulus polyphemus</name>
    <name type="common">Atlantic horseshoe crab</name>
    <dbReference type="NCBI Taxonomy" id="6850"/>
    <lineage>
        <taxon>Eukaryota</taxon>
        <taxon>Metazoa</taxon>
        <taxon>Ecdysozoa</taxon>
        <taxon>Arthropoda</taxon>
        <taxon>Chelicerata</taxon>
        <taxon>Merostomata</taxon>
        <taxon>Xiphosura</taxon>
        <taxon>Limulidae</taxon>
        <taxon>Limulus</taxon>
    </lineage>
</organism>
<name>A0ABM1B6L3_LIMPO</name>
<dbReference type="SUPFAM" id="SSF50729">
    <property type="entry name" value="PH domain-like"/>
    <property type="match status" value="2"/>
</dbReference>
<gene>
    <name evidence="5" type="primary">LOC106460637</name>
</gene>
<dbReference type="PROSITE" id="PS50003">
    <property type="entry name" value="PH_DOMAIN"/>
    <property type="match status" value="1"/>
</dbReference>
<feature type="compositionally biased region" description="Polar residues" evidence="1">
    <location>
        <begin position="217"/>
        <end position="232"/>
    </location>
</feature>
<feature type="compositionally biased region" description="Low complexity" evidence="1">
    <location>
        <begin position="248"/>
        <end position="259"/>
    </location>
</feature>
<feature type="region of interest" description="Disordered" evidence="1">
    <location>
        <begin position="410"/>
        <end position="437"/>
    </location>
</feature>
<feature type="domain" description="PH" evidence="2">
    <location>
        <begin position="5"/>
        <end position="110"/>
    </location>
</feature>
<dbReference type="InterPro" id="IPR002404">
    <property type="entry name" value="IRS_PTB"/>
</dbReference>
<dbReference type="PROSITE" id="PS51064">
    <property type="entry name" value="IRS_PTB"/>
    <property type="match status" value="1"/>
</dbReference>
<feature type="domain" description="IRS-type PTB" evidence="3">
    <location>
        <begin position="109"/>
        <end position="214"/>
    </location>
</feature>
<dbReference type="SMART" id="SM01244">
    <property type="entry name" value="IRS"/>
    <property type="match status" value="1"/>
</dbReference>
<dbReference type="Proteomes" id="UP000694941">
    <property type="component" value="Unplaced"/>
</dbReference>
<dbReference type="InterPro" id="IPR001849">
    <property type="entry name" value="PH_domain"/>
</dbReference>
<feature type="region of interest" description="Disordered" evidence="1">
    <location>
        <begin position="536"/>
        <end position="576"/>
    </location>
</feature>